<dbReference type="CDD" id="cd03801">
    <property type="entry name" value="GT4_PimA-like"/>
    <property type="match status" value="1"/>
</dbReference>
<accession>X0RZE3</accession>
<dbReference type="GO" id="GO:0009103">
    <property type="term" value="P:lipopolysaccharide biosynthetic process"/>
    <property type="evidence" value="ECO:0007669"/>
    <property type="project" value="TreeGrafter"/>
</dbReference>
<reference evidence="4" key="1">
    <citation type="journal article" date="2014" name="Front. Microbiol.">
        <title>High frequency of phylogenetically diverse reductive dehalogenase-homologous genes in deep subseafloor sedimentary metagenomes.</title>
        <authorList>
            <person name="Kawai M."/>
            <person name="Futagami T."/>
            <person name="Toyoda A."/>
            <person name="Takaki Y."/>
            <person name="Nishi S."/>
            <person name="Hori S."/>
            <person name="Arai W."/>
            <person name="Tsubouchi T."/>
            <person name="Morono Y."/>
            <person name="Uchiyama I."/>
            <person name="Ito T."/>
            <person name="Fujiyama A."/>
            <person name="Inagaki F."/>
            <person name="Takami H."/>
        </authorList>
    </citation>
    <scope>NUCLEOTIDE SEQUENCE</scope>
    <source>
        <strain evidence="4">Expedition CK06-06</strain>
    </source>
</reference>
<feature type="non-terminal residue" evidence="4">
    <location>
        <position position="311"/>
    </location>
</feature>
<dbReference type="Gene3D" id="3.40.50.2000">
    <property type="entry name" value="Glycogen Phosphorylase B"/>
    <property type="match status" value="2"/>
</dbReference>
<dbReference type="GO" id="GO:0016757">
    <property type="term" value="F:glycosyltransferase activity"/>
    <property type="evidence" value="ECO:0007669"/>
    <property type="project" value="InterPro"/>
</dbReference>
<dbReference type="AlphaFoldDB" id="X0RZE3"/>
<evidence type="ECO:0008006" key="5">
    <source>
        <dbReference type="Google" id="ProtNLM"/>
    </source>
</evidence>
<dbReference type="EMBL" id="BARS01002874">
    <property type="protein sequence ID" value="GAF74148.1"/>
    <property type="molecule type" value="Genomic_DNA"/>
</dbReference>
<dbReference type="PANTHER" id="PTHR46401">
    <property type="entry name" value="GLYCOSYLTRANSFERASE WBBK-RELATED"/>
    <property type="match status" value="1"/>
</dbReference>
<dbReference type="SUPFAM" id="SSF53756">
    <property type="entry name" value="UDP-Glycosyltransferase/glycogen phosphorylase"/>
    <property type="match status" value="1"/>
</dbReference>
<keyword evidence="1" id="KW-0808">Transferase</keyword>
<name>X0RZE3_9ZZZZ</name>
<evidence type="ECO:0000259" key="2">
    <source>
        <dbReference type="Pfam" id="PF00534"/>
    </source>
</evidence>
<organism evidence="4">
    <name type="scientific">marine sediment metagenome</name>
    <dbReference type="NCBI Taxonomy" id="412755"/>
    <lineage>
        <taxon>unclassified sequences</taxon>
        <taxon>metagenomes</taxon>
        <taxon>ecological metagenomes</taxon>
    </lineage>
</organism>
<evidence type="ECO:0000313" key="4">
    <source>
        <dbReference type="EMBL" id="GAF74148.1"/>
    </source>
</evidence>
<sequence length="311" mass="35815">MKDKSLENLTLTFFFTAGVGLHDWADIGSLERELEFYRRLARRLKRVNLVTYGGKADLLLARKIPELNVLASKWYPRQELTTLHILLKYCPQILSSDILKTNQIRGSQIPIWIKKFFKKKLIIRCGFLHSFFTKKQTSDKNRIADAVTLERKAFTAADVVIVTSSWQRDIVINEYDLASDKIKVIPNYVITDVFRPKPEVRKKYDLVFVGRGDSQKNLTNLLEALNYLKSKEKFISLLMIGECSNNKKIREMAQEKCLEVTFRDNIPNFELPDILNQARVFILPSHYEGHPKALIEAMSCALPCIGTNVMG</sequence>
<protein>
    <recommendedName>
        <fullName evidence="5">Glycosyl transferase family 1 domain-containing protein</fullName>
    </recommendedName>
</protein>
<dbReference type="Pfam" id="PF13439">
    <property type="entry name" value="Glyco_transf_4"/>
    <property type="match status" value="1"/>
</dbReference>
<evidence type="ECO:0000256" key="1">
    <source>
        <dbReference type="ARBA" id="ARBA00022679"/>
    </source>
</evidence>
<comment type="caution">
    <text evidence="4">The sequence shown here is derived from an EMBL/GenBank/DDBJ whole genome shotgun (WGS) entry which is preliminary data.</text>
</comment>
<feature type="domain" description="Glycosyltransferase subfamily 4-like N-terminal" evidence="3">
    <location>
        <begin position="35"/>
        <end position="192"/>
    </location>
</feature>
<dbReference type="PANTHER" id="PTHR46401:SF2">
    <property type="entry name" value="GLYCOSYLTRANSFERASE WBBK-RELATED"/>
    <property type="match status" value="1"/>
</dbReference>
<gene>
    <name evidence="4" type="ORF">S01H1_05521</name>
</gene>
<feature type="domain" description="Glycosyl transferase family 1" evidence="2">
    <location>
        <begin position="196"/>
        <end position="310"/>
    </location>
</feature>
<dbReference type="InterPro" id="IPR028098">
    <property type="entry name" value="Glyco_trans_4-like_N"/>
</dbReference>
<dbReference type="InterPro" id="IPR001296">
    <property type="entry name" value="Glyco_trans_1"/>
</dbReference>
<dbReference type="Pfam" id="PF00534">
    <property type="entry name" value="Glycos_transf_1"/>
    <property type="match status" value="1"/>
</dbReference>
<evidence type="ECO:0000259" key="3">
    <source>
        <dbReference type="Pfam" id="PF13439"/>
    </source>
</evidence>
<proteinExistence type="predicted"/>